<feature type="compositionally biased region" description="Polar residues" evidence="4">
    <location>
        <begin position="32"/>
        <end position="47"/>
    </location>
</feature>
<reference evidence="6" key="1">
    <citation type="submission" date="2018-03" db="EMBL/GenBank/DDBJ databases">
        <authorList>
            <person name="Guldener U."/>
        </authorList>
    </citation>
    <scope>NUCLEOTIDE SEQUENCE</scope>
</reference>
<name>A0AAE8MJP1_9HYPO</name>
<keyword evidence="7" id="KW-1185">Reference proteome</keyword>
<protein>
    <recommendedName>
        <fullName evidence="5">Ubiquitin-like protease family profile domain-containing protein</fullName>
    </recommendedName>
</protein>
<keyword evidence="2" id="KW-0645">Protease</keyword>
<organism evidence="6 7">
    <name type="scientific">Fusarium torulosum</name>
    <dbReference type="NCBI Taxonomy" id="33205"/>
    <lineage>
        <taxon>Eukaryota</taxon>
        <taxon>Fungi</taxon>
        <taxon>Dikarya</taxon>
        <taxon>Ascomycota</taxon>
        <taxon>Pezizomycotina</taxon>
        <taxon>Sordariomycetes</taxon>
        <taxon>Hypocreomycetidae</taxon>
        <taxon>Hypocreales</taxon>
        <taxon>Nectriaceae</taxon>
        <taxon>Fusarium</taxon>
    </lineage>
</organism>
<feature type="compositionally biased region" description="Polar residues" evidence="4">
    <location>
        <begin position="81"/>
        <end position="95"/>
    </location>
</feature>
<accession>A0AAE8MJP1</accession>
<dbReference type="GO" id="GO:0019783">
    <property type="term" value="F:ubiquitin-like protein peptidase activity"/>
    <property type="evidence" value="ECO:0007669"/>
    <property type="project" value="UniProtKB-ARBA"/>
</dbReference>
<sequence>MARTRGTMKPELGRESPSQRSTKRQKSEPASDTRQSPVTPRLQNGPTQDERRGWWPPKYTPKSPWSPHQMQYELDDHESSVESLSVDETASSPSETPCEGCESAPASTPIQIHSDDKFTQEPTDSISATISRLRERQHLTSIDNWRIAKTFPTQHDLHIFEPGFPYSPRSRQVSSREYIFLLHSQDHWSLARLGMTTKKLHHYNSLRGIHMDFDSLTDWVQTQLGISLFYGDSIIEEQCPQQDDSISCGLFILAFLQYLIEDQVPSEVNLEDLRETFATQLEQQHLPNSPRSVSPSSESSSETLTDLALFEPRSSMSRDTSPAIEALQNYSLPPFSRVESDGMTGYFETFRDSFQKTQETLKQQTEFLAMREEELSYPLGT</sequence>
<evidence type="ECO:0000256" key="3">
    <source>
        <dbReference type="ARBA" id="ARBA00022801"/>
    </source>
</evidence>
<proteinExistence type="inferred from homology"/>
<evidence type="ECO:0000256" key="1">
    <source>
        <dbReference type="ARBA" id="ARBA00005234"/>
    </source>
</evidence>
<comment type="caution">
    <text evidence="6">The sequence shown here is derived from an EMBL/GenBank/DDBJ whole genome shotgun (WGS) entry which is preliminary data.</text>
</comment>
<keyword evidence="3" id="KW-0378">Hydrolase</keyword>
<evidence type="ECO:0000313" key="7">
    <source>
        <dbReference type="Proteomes" id="UP001187734"/>
    </source>
</evidence>
<dbReference type="InterPro" id="IPR038765">
    <property type="entry name" value="Papain-like_cys_pep_sf"/>
</dbReference>
<evidence type="ECO:0000256" key="2">
    <source>
        <dbReference type="ARBA" id="ARBA00022670"/>
    </source>
</evidence>
<dbReference type="GO" id="GO:0008234">
    <property type="term" value="F:cysteine-type peptidase activity"/>
    <property type="evidence" value="ECO:0007669"/>
    <property type="project" value="InterPro"/>
</dbReference>
<evidence type="ECO:0000259" key="5">
    <source>
        <dbReference type="Pfam" id="PF02902"/>
    </source>
</evidence>
<evidence type="ECO:0000313" key="6">
    <source>
        <dbReference type="EMBL" id="SPJ86924.1"/>
    </source>
</evidence>
<dbReference type="EMBL" id="ONZP01000533">
    <property type="protein sequence ID" value="SPJ86924.1"/>
    <property type="molecule type" value="Genomic_DNA"/>
</dbReference>
<evidence type="ECO:0000256" key="4">
    <source>
        <dbReference type="SAM" id="MobiDB-lite"/>
    </source>
</evidence>
<dbReference type="InterPro" id="IPR003653">
    <property type="entry name" value="Peptidase_C48_C"/>
</dbReference>
<dbReference type="GO" id="GO:0006508">
    <property type="term" value="P:proteolysis"/>
    <property type="evidence" value="ECO:0007669"/>
    <property type="project" value="UniProtKB-KW"/>
</dbReference>
<feature type="region of interest" description="Disordered" evidence="4">
    <location>
        <begin position="282"/>
        <end position="304"/>
    </location>
</feature>
<feature type="compositionally biased region" description="Low complexity" evidence="4">
    <location>
        <begin position="289"/>
        <end position="302"/>
    </location>
</feature>
<gene>
    <name evidence="6" type="ORF">FTOL_11949</name>
</gene>
<feature type="domain" description="Ubiquitin-like protease family profile" evidence="5">
    <location>
        <begin position="182"/>
        <end position="274"/>
    </location>
</feature>
<feature type="region of interest" description="Disordered" evidence="4">
    <location>
        <begin position="1"/>
        <end position="123"/>
    </location>
</feature>
<dbReference type="Gene3D" id="3.40.395.10">
    <property type="entry name" value="Adenoviral Proteinase, Chain A"/>
    <property type="match status" value="1"/>
</dbReference>
<dbReference type="SUPFAM" id="SSF54001">
    <property type="entry name" value="Cysteine proteinases"/>
    <property type="match status" value="1"/>
</dbReference>
<comment type="similarity">
    <text evidence="1">Belongs to the peptidase C48 family.</text>
</comment>
<dbReference type="AlphaFoldDB" id="A0AAE8MJP1"/>
<dbReference type="Proteomes" id="UP001187734">
    <property type="component" value="Unassembled WGS sequence"/>
</dbReference>
<dbReference type="Pfam" id="PF02902">
    <property type="entry name" value="Peptidase_C48"/>
    <property type="match status" value="1"/>
</dbReference>